<accession>A0A5N6KE50</accession>
<dbReference type="Proteomes" id="UP000326757">
    <property type="component" value="Unassembled WGS sequence"/>
</dbReference>
<organism evidence="3 4">
    <name type="scientific">Monilinia laxa</name>
    <name type="common">Brown rot fungus</name>
    <name type="synonym">Sclerotinia laxa</name>
    <dbReference type="NCBI Taxonomy" id="61186"/>
    <lineage>
        <taxon>Eukaryota</taxon>
        <taxon>Fungi</taxon>
        <taxon>Dikarya</taxon>
        <taxon>Ascomycota</taxon>
        <taxon>Pezizomycotina</taxon>
        <taxon>Leotiomycetes</taxon>
        <taxon>Helotiales</taxon>
        <taxon>Sclerotiniaceae</taxon>
        <taxon>Monilinia</taxon>
    </lineage>
</organism>
<evidence type="ECO:0000256" key="2">
    <source>
        <dbReference type="SAM" id="Phobius"/>
    </source>
</evidence>
<sequence>MKLTNYLEVQNLRLIRIKVTFLIHTLFSALPGLGCYWQTFLQHEHKGNKDKQNTLQHPPPLERSTD</sequence>
<reference evidence="3 4" key="1">
    <citation type="submission" date="2019-06" db="EMBL/GenBank/DDBJ databases">
        <title>Genome Sequence of the Brown Rot Fungal Pathogen Monilinia laxa.</title>
        <authorList>
            <person name="De Miccolis Angelini R.M."/>
            <person name="Landi L."/>
            <person name="Abate D."/>
            <person name="Pollastro S."/>
            <person name="Romanazzi G."/>
            <person name="Faretra F."/>
        </authorList>
    </citation>
    <scope>NUCLEOTIDE SEQUENCE [LARGE SCALE GENOMIC DNA]</scope>
    <source>
        <strain evidence="3 4">Mlax316</strain>
    </source>
</reference>
<keyword evidence="2" id="KW-0472">Membrane</keyword>
<dbReference type="AlphaFoldDB" id="A0A5N6KE50"/>
<dbReference type="EMBL" id="VIGI01000004">
    <property type="protein sequence ID" value="KAB8301272.1"/>
    <property type="molecule type" value="Genomic_DNA"/>
</dbReference>
<feature type="compositionally biased region" description="Pro residues" evidence="1">
    <location>
        <begin position="57"/>
        <end position="66"/>
    </location>
</feature>
<gene>
    <name evidence="3" type="ORF">EYC80_003157</name>
</gene>
<evidence type="ECO:0000313" key="3">
    <source>
        <dbReference type="EMBL" id="KAB8301272.1"/>
    </source>
</evidence>
<keyword evidence="2" id="KW-0812">Transmembrane</keyword>
<evidence type="ECO:0000313" key="4">
    <source>
        <dbReference type="Proteomes" id="UP000326757"/>
    </source>
</evidence>
<feature type="region of interest" description="Disordered" evidence="1">
    <location>
        <begin position="47"/>
        <end position="66"/>
    </location>
</feature>
<keyword evidence="4" id="KW-1185">Reference proteome</keyword>
<keyword evidence="2" id="KW-1133">Transmembrane helix</keyword>
<evidence type="ECO:0000256" key="1">
    <source>
        <dbReference type="SAM" id="MobiDB-lite"/>
    </source>
</evidence>
<feature type="transmembrane region" description="Helical" evidence="2">
    <location>
        <begin position="21"/>
        <end position="39"/>
    </location>
</feature>
<name>A0A5N6KE50_MONLA</name>
<proteinExistence type="predicted"/>
<protein>
    <submittedName>
        <fullName evidence="3">Uncharacterized protein</fullName>
    </submittedName>
</protein>
<comment type="caution">
    <text evidence="3">The sequence shown here is derived from an EMBL/GenBank/DDBJ whole genome shotgun (WGS) entry which is preliminary data.</text>
</comment>